<dbReference type="AlphaFoldDB" id="A0A837NEP5"/>
<dbReference type="InterPro" id="IPR046703">
    <property type="entry name" value="DUF6776"/>
</dbReference>
<feature type="transmembrane region" description="Helical" evidence="2">
    <location>
        <begin position="20"/>
        <end position="40"/>
    </location>
</feature>
<evidence type="ECO:0000256" key="2">
    <source>
        <dbReference type="SAM" id="Phobius"/>
    </source>
</evidence>
<proteinExistence type="predicted"/>
<sequence length="248" mass="28863">MKQYFNLKYWQKRFGRLPVFFAVAGLLILFAYLAYLAGVWHAKSLKETVSEQSAQLDDMYERLEQMEYQRHVMQVELDIERSSNQSLQDELTALQNDNYALRRDLAFYQKIMAPELQESGVTIDSITVTPNQADKHFHFSLAVLQIEQRRRFVEGRVAIDLVGRIDGQKKRFDLMKLANISGDDRTFTMRYFSIYEGDFFMPEGFVPERIDVSVTLTDGGRGTLNRSFFWKDIRKGKPAPNVRTDGDT</sequence>
<feature type="coiled-coil region" evidence="1">
    <location>
        <begin position="42"/>
        <end position="104"/>
    </location>
</feature>
<keyword evidence="2" id="KW-0472">Membrane</keyword>
<keyword evidence="2" id="KW-1133">Transmembrane helix</keyword>
<evidence type="ECO:0000256" key="1">
    <source>
        <dbReference type="SAM" id="Coils"/>
    </source>
</evidence>
<accession>A0A837NEP5</accession>
<protein>
    <submittedName>
        <fullName evidence="3">Uncharacterized protein</fullName>
    </submittedName>
</protein>
<name>A0A837NEP5_9GAMM</name>
<gene>
    <name evidence="3" type="ORF">AFK76_08500</name>
</gene>
<comment type="caution">
    <text evidence="3">The sequence shown here is derived from an EMBL/GenBank/DDBJ whole genome shotgun (WGS) entry which is preliminary data.</text>
</comment>
<keyword evidence="2" id="KW-0812">Transmembrane</keyword>
<keyword evidence="1" id="KW-0175">Coiled coil</keyword>
<keyword evidence="4" id="KW-1185">Reference proteome</keyword>
<evidence type="ECO:0000313" key="4">
    <source>
        <dbReference type="Proteomes" id="UP000053030"/>
    </source>
</evidence>
<organism evidence="3 4">
    <name type="scientific">Idiomarina zobellii</name>
    <dbReference type="NCBI Taxonomy" id="86103"/>
    <lineage>
        <taxon>Bacteria</taxon>
        <taxon>Pseudomonadati</taxon>
        <taxon>Pseudomonadota</taxon>
        <taxon>Gammaproteobacteria</taxon>
        <taxon>Alteromonadales</taxon>
        <taxon>Idiomarinaceae</taxon>
        <taxon>Idiomarina</taxon>
    </lineage>
</organism>
<dbReference type="EMBL" id="LHSG01000008">
    <property type="protein sequence ID" value="KPD23528.1"/>
    <property type="molecule type" value="Genomic_DNA"/>
</dbReference>
<dbReference type="OrthoDB" id="7056878at2"/>
<dbReference type="RefSeq" id="WP_053953884.1">
    <property type="nucleotide sequence ID" value="NZ_FNCB01000008.1"/>
</dbReference>
<reference evidence="3 4" key="1">
    <citation type="submission" date="2015-08" db="EMBL/GenBank/DDBJ databases">
        <title>Genome sequencing and assembly of the deep-sea bacterium Idiomarina zobellii.</title>
        <authorList>
            <person name="Mithoefer S.D."/>
            <person name="Rheaume B.A."/>
            <person name="MacLea K.S."/>
        </authorList>
    </citation>
    <scope>NUCLEOTIDE SEQUENCE [LARGE SCALE GENOMIC DNA]</scope>
    <source>
        <strain evidence="3 4">KMM 231</strain>
    </source>
</reference>
<evidence type="ECO:0000313" key="3">
    <source>
        <dbReference type="EMBL" id="KPD23528.1"/>
    </source>
</evidence>
<dbReference type="Pfam" id="PF20567">
    <property type="entry name" value="DUF6776"/>
    <property type="match status" value="1"/>
</dbReference>
<dbReference type="Proteomes" id="UP000053030">
    <property type="component" value="Unassembled WGS sequence"/>
</dbReference>